<dbReference type="EMBL" id="CM055735">
    <property type="protein sequence ID" value="KAJ8008310.1"/>
    <property type="molecule type" value="Genomic_DNA"/>
</dbReference>
<sequence length="1034" mass="112417">MTTSKLIIHSRYLLVCLVVSAVDVTCSYPSRARSTKTVQEETIYLETEEPRYWRPLFYPFTSSQILIPRKLVPNHIQRGQPQGDLILRHGAKSGTNTLLANPSEGLHDEAELGPVNSGHHGVVQSVRGNYVPKEVHQPQRQTFFRMSSWNPDESNSQTTLGNGVPHEGFPGNSVSSHDAFNSVPSEARAPQRQNELNTVDPQESDQLYIQELNSLRAVEPFPKTSQPITASPMSFQGRRFSSRPKPIKTGHYHNTNPFSDLGSPIVPVNLGNPGHPHAVKTPSIQSGNVAPSSMQHAGKRRGSPVVDHTHIHVQWSENPLSKGDGEGEKSINTRVVTFPAQSKKNSSVGESGTSTHVKGDYSSVLYPRSFKSGKGQRAAEHQSATLKESEPARRITRPFHRRANLAHIGRHPGKDSYNDIDGPQARSSFSTFLPGSRFGVFWNALTKAMQNPRKKALSNHVPDQSLTTKSRPVSWGNNRVLRNSSSAQSGGPTGNYKLGKSTGINTVFGFKGFQDPAPKILASIENEDQPVHLVSNSINTVQRQHIGWRKSFGKSKGMNLGSVSRYPHVLKKYVFAPITTEVPITDPPVPAPFTSDPREEQSLSVEDNLVPSDTKAAHGESIHSLDVVKSDTDSVYVDHSSDSAAPRQHVISTKHAIPVPNTSKPFHLKERFKKFEFGSDNDSKGFRSKQNKSLDTKLPEKSGPSDRQVESAPTELQSTSITGTANQSLEGCSGGPKSDTSCKTGDAKSTAQYSEIEKNLNRPLRYKSGKLPKSPGSNADLGFNILTNKVGRPLDKVTAKKVVPVIEDHYKSGSDEDSGEHPPRVAPISSNSVHPGHVSARPHPSPTKPTHSRHPTSSVAKGKMFKGKLVRGQNVLPPSVVLSSPNNTASPSLLRLGERRPMMFKPIQFADILGSASFSGSQQREYTASAFTEVPSHSGGAPDIWLGSPQDGGNPRAVPRQPVPSSTDTGQSGEGNVSSAEEDVQSMEGDFSSVKGMMGGPEPHQNIHHFARPQLPLRLQRRAVGGGARARGML</sequence>
<dbReference type="Proteomes" id="UP001157502">
    <property type="component" value="Chromosome 8"/>
</dbReference>
<reference evidence="1" key="1">
    <citation type="submission" date="2021-05" db="EMBL/GenBank/DDBJ databases">
        <authorList>
            <person name="Pan Q."/>
            <person name="Jouanno E."/>
            <person name="Zahm M."/>
            <person name="Klopp C."/>
            <person name="Cabau C."/>
            <person name="Louis A."/>
            <person name="Berthelot C."/>
            <person name="Parey E."/>
            <person name="Roest Crollius H."/>
            <person name="Montfort J."/>
            <person name="Robinson-Rechavi M."/>
            <person name="Bouchez O."/>
            <person name="Lampietro C."/>
            <person name="Lopez Roques C."/>
            <person name="Donnadieu C."/>
            <person name="Postlethwait J."/>
            <person name="Bobe J."/>
            <person name="Dillon D."/>
            <person name="Chandos A."/>
            <person name="von Hippel F."/>
            <person name="Guiguen Y."/>
        </authorList>
    </citation>
    <scope>NUCLEOTIDE SEQUENCE</scope>
    <source>
        <strain evidence="1">YG-Jan2019</strain>
    </source>
</reference>
<evidence type="ECO:0000313" key="2">
    <source>
        <dbReference type="Proteomes" id="UP001157502"/>
    </source>
</evidence>
<gene>
    <name evidence="1" type="ORF">DPEC_G00103510</name>
</gene>
<accession>A0ACC2GXT2</accession>
<protein>
    <submittedName>
        <fullName evidence="1">Uncharacterized protein</fullName>
    </submittedName>
</protein>
<organism evidence="1 2">
    <name type="scientific">Dallia pectoralis</name>
    <name type="common">Alaska blackfish</name>
    <dbReference type="NCBI Taxonomy" id="75939"/>
    <lineage>
        <taxon>Eukaryota</taxon>
        <taxon>Metazoa</taxon>
        <taxon>Chordata</taxon>
        <taxon>Craniata</taxon>
        <taxon>Vertebrata</taxon>
        <taxon>Euteleostomi</taxon>
        <taxon>Actinopterygii</taxon>
        <taxon>Neopterygii</taxon>
        <taxon>Teleostei</taxon>
        <taxon>Protacanthopterygii</taxon>
        <taxon>Esociformes</taxon>
        <taxon>Umbridae</taxon>
        <taxon>Dallia</taxon>
    </lineage>
</organism>
<comment type="caution">
    <text evidence="1">The sequence shown here is derived from an EMBL/GenBank/DDBJ whole genome shotgun (WGS) entry which is preliminary data.</text>
</comment>
<keyword evidence="2" id="KW-1185">Reference proteome</keyword>
<proteinExistence type="predicted"/>
<evidence type="ECO:0000313" key="1">
    <source>
        <dbReference type="EMBL" id="KAJ8008310.1"/>
    </source>
</evidence>
<name>A0ACC2GXT2_DALPE</name>